<keyword evidence="2" id="KW-1185">Reference proteome</keyword>
<sequence length="46" mass="5658">MLIYKKLNETFSENSTFFKMEQKKCRQNLFVKKNKVPLSPFIFTFY</sequence>
<reference evidence="1" key="1">
    <citation type="submission" date="2010-06" db="EMBL/GenBank/DDBJ databases">
        <authorList>
            <person name="Muzny D."/>
            <person name="Qin X."/>
            <person name="Buhay C."/>
            <person name="Dugan-Rocha S."/>
            <person name="Ding Y."/>
            <person name="Chen G."/>
            <person name="Hawes A."/>
            <person name="Holder M."/>
            <person name="Jhangiani S."/>
            <person name="Johnson A."/>
            <person name="Khan Z."/>
            <person name="Li Z."/>
            <person name="Liu W."/>
            <person name="Liu X."/>
            <person name="Perez L."/>
            <person name="Shen H."/>
            <person name="Wang Q."/>
            <person name="Watt J."/>
            <person name="Xi L."/>
            <person name="Xin Y."/>
            <person name="Zhou J."/>
            <person name="Deng J."/>
            <person name="Jiang H."/>
            <person name="Liu Y."/>
            <person name="Qu J."/>
            <person name="Song X.-Z."/>
            <person name="Zhang L."/>
            <person name="Villasana D."/>
            <person name="Johnson A."/>
            <person name="Liu J."/>
            <person name="Liyanage D."/>
            <person name="Lorensuhewa L."/>
            <person name="Robinson T."/>
            <person name="Song A."/>
            <person name="Song B.-B."/>
            <person name="Dinh H."/>
            <person name="Thornton R."/>
            <person name="Coyle M."/>
            <person name="Francisco L."/>
            <person name="Jackson L."/>
            <person name="Javaid M."/>
            <person name="Korchina V."/>
            <person name="Kovar C."/>
            <person name="Mata R."/>
            <person name="Mathew T."/>
            <person name="Ngo R."/>
            <person name="Nguyen L."/>
            <person name="Nguyen N."/>
            <person name="Okwuonu G."/>
            <person name="Ongeri F."/>
            <person name="Pham C."/>
            <person name="Simmons D."/>
            <person name="Wilczek-Boney K."/>
            <person name="Hale W."/>
            <person name="Jakkamsetti A."/>
            <person name="Pham P."/>
            <person name="Ruth R."/>
            <person name="San Lucas F."/>
            <person name="Warren J."/>
            <person name="Zhang J."/>
            <person name="Zhao Z."/>
            <person name="Zhou C."/>
            <person name="Zhu D."/>
            <person name="Lee S."/>
            <person name="Bess C."/>
            <person name="Blankenburg K."/>
            <person name="Forbes L."/>
            <person name="Fu Q."/>
            <person name="Gubbala S."/>
            <person name="Hirani K."/>
            <person name="Jayaseelan J.C."/>
            <person name="Lara F."/>
            <person name="Munidasa M."/>
            <person name="Palculict T."/>
            <person name="Patil S."/>
            <person name="Pu L.-L."/>
            <person name="Saada N."/>
            <person name="Tang L."/>
            <person name="Weissenberger G."/>
            <person name="Zhu Y."/>
            <person name="Hemphill L."/>
            <person name="Shang Y."/>
            <person name="Youmans B."/>
            <person name="Ayvaz T."/>
            <person name="Ross M."/>
            <person name="Santibanez J."/>
            <person name="Aqrawi P."/>
            <person name="Gross S."/>
            <person name="Joshi V."/>
            <person name="Fowler G."/>
            <person name="Nazareth L."/>
            <person name="Reid J."/>
            <person name="Worley K."/>
            <person name="Petrosino J."/>
            <person name="Highlander S."/>
            <person name="Gibbs R."/>
        </authorList>
    </citation>
    <scope>NUCLEOTIDE SEQUENCE [LARGE SCALE GENOMIC DNA]</scope>
    <source>
        <strain evidence="1">ATCC 35910</strain>
    </source>
</reference>
<accession>A0ABN0AWQ4</accession>
<gene>
    <name evidence="1" type="ORF">HMPREF0204_10324</name>
</gene>
<dbReference type="Proteomes" id="UP000002969">
    <property type="component" value="Unassembled WGS sequence"/>
</dbReference>
<comment type="caution">
    <text evidence="1">The sequence shown here is derived from an EMBL/GenBank/DDBJ whole genome shotgun (WGS) entry which is preliminary data.</text>
</comment>
<organism evidence="1 2">
    <name type="scientific">Chryseobacterium gleum ATCC 35910</name>
    <dbReference type="NCBI Taxonomy" id="525257"/>
    <lineage>
        <taxon>Bacteria</taxon>
        <taxon>Pseudomonadati</taxon>
        <taxon>Bacteroidota</taxon>
        <taxon>Flavobacteriia</taxon>
        <taxon>Flavobacteriales</taxon>
        <taxon>Weeksellaceae</taxon>
        <taxon>Chryseobacterium group</taxon>
        <taxon>Chryseobacterium</taxon>
    </lineage>
</organism>
<name>A0ABN0AWQ4_CHRGE</name>
<evidence type="ECO:0000313" key="2">
    <source>
        <dbReference type="Proteomes" id="UP000002969"/>
    </source>
</evidence>
<dbReference type="EMBL" id="ACKQ02000002">
    <property type="protein sequence ID" value="EFK37551.1"/>
    <property type="molecule type" value="Genomic_DNA"/>
</dbReference>
<proteinExistence type="predicted"/>
<protein>
    <submittedName>
        <fullName evidence="1">Uncharacterized protein</fullName>
    </submittedName>
</protein>
<evidence type="ECO:0000313" key="1">
    <source>
        <dbReference type="EMBL" id="EFK37551.1"/>
    </source>
</evidence>